<dbReference type="InterPro" id="IPR013556">
    <property type="entry name" value="Flag_M-ring_C"/>
</dbReference>
<keyword evidence="5 11" id="KW-0812">Transmembrane</keyword>
<dbReference type="RefSeq" id="WP_065254201.1">
    <property type="nucleotide sequence ID" value="NZ_JAQLHL010000004.1"/>
</dbReference>
<evidence type="ECO:0000256" key="11">
    <source>
        <dbReference type="SAM" id="Phobius"/>
    </source>
</evidence>
<dbReference type="PRINTS" id="PR01009">
    <property type="entry name" value="FLGMRINGFLIF"/>
</dbReference>
<evidence type="ECO:0000256" key="6">
    <source>
        <dbReference type="ARBA" id="ARBA00022989"/>
    </source>
</evidence>
<dbReference type="InterPro" id="IPR000067">
    <property type="entry name" value="FlgMring_FliF"/>
</dbReference>
<comment type="caution">
    <text evidence="14">The sequence shown here is derived from an EMBL/GenBank/DDBJ whole genome shotgun (WGS) entry which is preliminary data.</text>
</comment>
<keyword evidence="14" id="KW-0969">Cilium</keyword>
<comment type="function">
    <text evidence="9">The M ring may be actively involved in energy transduction.</text>
</comment>
<keyword evidence="4" id="KW-1003">Cell membrane</keyword>
<accession>A0A1B8RU02</accession>
<keyword evidence="8 9" id="KW-0975">Bacterial flagellum</keyword>
<keyword evidence="15" id="KW-1185">Reference proteome</keyword>
<evidence type="ECO:0000256" key="7">
    <source>
        <dbReference type="ARBA" id="ARBA00023136"/>
    </source>
</evidence>
<comment type="subcellular location">
    <subcellularLocation>
        <location evidence="1 9">Bacterial flagellum basal body</location>
    </subcellularLocation>
    <subcellularLocation>
        <location evidence="2">Cell membrane</location>
        <topology evidence="2">Multi-pass membrane protein</topology>
    </subcellularLocation>
</comment>
<evidence type="ECO:0000256" key="5">
    <source>
        <dbReference type="ARBA" id="ARBA00022692"/>
    </source>
</evidence>
<dbReference type="Proteomes" id="UP000092714">
    <property type="component" value="Unassembled WGS sequence"/>
</dbReference>
<name>A0A1B8RU02_9CLOT</name>
<dbReference type="InterPro" id="IPR043427">
    <property type="entry name" value="YscJ/FliF"/>
</dbReference>
<dbReference type="PANTHER" id="PTHR30046">
    <property type="entry name" value="FLAGELLAR M-RING PROTEIN"/>
    <property type="match status" value="1"/>
</dbReference>
<feature type="transmembrane region" description="Helical" evidence="11">
    <location>
        <begin position="21"/>
        <end position="43"/>
    </location>
</feature>
<feature type="region of interest" description="Disordered" evidence="10">
    <location>
        <begin position="302"/>
        <end position="340"/>
    </location>
</feature>
<dbReference type="Pfam" id="PF08345">
    <property type="entry name" value="YscJ_FliF_C"/>
    <property type="match status" value="1"/>
</dbReference>
<dbReference type="AlphaFoldDB" id="A0A1B8RU02"/>
<dbReference type="InterPro" id="IPR045851">
    <property type="entry name" value="AMP-bd_C_sf"/>
</dbReference>
<evidence type="ECO:0000256" key="9">
    <source>
        <dbReference type="PIRNR" id="PIRNR004862"/>
    </source>
</evidence>
<organism evidence="14 15">
    <name type="scientific">Clostridium paraputrificum</name>
    <dbReference type="NCBI Taxonomy" id="29363"/>
    <lineage>
        <taxon>Bacteria</taxon>
        <taxon>Bacillati</taxon>
        <taxon>Bacillota</taxon>
        <taxon>Clostridia</taxon>
        <taxon>Eubacteriales</taxon>
        <taxon>Clostridiaceae</taxon>
        <taxon>Clostridium</taxon>
    </lineage>
</organism>
<keyword evidence="7 11" id="KW-0472">Membrane</keyword>
<dbReference type="PIRSF" id="PIRSF004862">
    <property type="entry name" value="FliF"/>
    <property type="match status" value="1"/>
</dbReference>
<dbReference type="OrthoDB" id="9807026at2"/>
<evidence type="ECO:0000259" key="13">
    <source>
        <dbReference type="Pfam" id="PF08345"/>
    </source>
</evidence>
<dbReference type="Pfam" id="PF01514">
    <property type="entry name" value="YscJ_FliF"/>
    <property type="match status" value="1"/>
</dbReference>
<dbReference type="eggNOG" id="COG1766">
    <property type="taxonomic scope" value="Bacteria"/>
</dbReference>
<evidence type="ECO:0000256" key="10">
    <source>
        <dbReference type="SAM" id="MobiDB-lite"/>
    </source>
</evidence>
<evidence type="ECO:0000259" key="12">
    <source>
        <dbReference type="Pfam" id="PF01514"/>
    </source>
</evidence>
<evidence type="ECO:0000256" key="3">
    <source>
        <dbReference type="ARBA" id="ARBA00007971"/>
    </source>
</evidence>
<evidence type="ECO:0000313" key="14">
    <source>
        <dbReference type="EMBL" id="OBY12204.1"/>
    </source>
</evidence>
<evidence type="ECO:0000256" key="4">
    <source>
        <dbReference type="ARBA" id="ARBA00022475"/>
    </source>
</evidence>
<evidence type="ECO:0000256" key="1">
    <source>
        <dbReference type="ARBA" id="ARBA00004117"/>
    </source>
</evidence>
<protein>
    <recommendedName>
        <fullName evidence="9">Flagellar M-ring protein</fullName>
    </recommendedName>
</protein>
<reference evidence="14 15" key="1">
    <citation type="submission" date="2016-06" db="EMBL/GenBank/DDBJ databases">
        <authorList>
            <person name="Kjaerup R.B."/>
            <person name="Dalgaard T.S."/>
            <person name="Juul-Madsen H.R."/>
        </authorList>
    </citation>
    <scope>NUCLEOTIDE SEQUENCE [LARGE SCALE GENOMIC DNA]</scope>
    <source>
        <strain evidence="14 15">373-A1</strain>
    </source>
</reference>
<feature type="domain" description="Flagellar M-ring N-terminal" evidence="12">
    <location>
        <begin position="45"/>
        <end position="216"/>
    </location>
</feature>
<sequence>MKKLSELFKKLWAKFKTFGKGIRIAMVVSVIAVLVAIISLVVYSSSNKYAVLYSNLDPSDVDVVINKLTEDKVDMKVDGNSILVDKNQVDELRLKLASQLSSGSKGYELMDDSSSFGMTDEEFNIRKLRMLQGELEKSIKSLEPVDSARVHITPAKSSVFVQDKEPGKAAVILKLKNGTKLSDDQVQSIVSLLSVSTENVPKENIEVIDDKMNLLTKNLNTSDDSNGVSSETIQNNQQLEANYEEKLRKEVINLLEPVIGKNRIQAKISVDLDFDSKKQTQNIIDPNKVIVSQQTIKEWNNINGGTVSESPVDNNMSNTIEGNTSVGSSGSEEQKTNYDTGKTETVTITAPGEVKRLTASIFIDGKLDEATKAEFEKAIGAAIGFDSNRGDEISLVGMEFDPTIKEEAQAQIDEFNTELAKEKRNKLIMWGAIALGIVAGIIVLIILIKKRKEKVDERVLDVVIDDSIPSKEAISFAPIDFEVKNEKSHIESEIKKYAKDKPDQVVDIIKSWLSENER</sequence>
<dbReference type="GO" id="GO:0003774">
    <property type="term" value="F:cytoskeletal motor activity"/>
    <property type="evidence" value="ECO:0007669"/>
    <property type="project" value="InterPro"/>
</dbReference>
<gene>
    <name evidence="14" type="ORF">CP373A1_01015</name>
</gene>
<keyword evidence="14" id="KW-0966">Cell projection</keyword>
<dbReference type="GO" id="GO:0005886">
    <property type="term" value="C:plasma membrane"/>
    <property type="evidence" value="ECO:0007669"/>
    <property type="project" value="UniProtKB-SubCell"/>
</dbReference>
<dbReference type="EMBL" id="MAPZ01000009">
    <property type="protein sequence ID" value="OBY12204.1"/>
    <property type="molecule type" value="Genomic_DNA"/>
</dbReference>
<dbReference type="InterPro" id="IPR006182">
    <property type="entry name" value="FliF_N_dom"/>
</dbReference>
<keyword evidence="14" id="KW-0282">Flagellum</keyword>
<dbReference type="PANTHER" id="PTHR30046:SF0">
    <property type="entry name" value="FLAGELLAR M-RING PROTEIN"/>
    <property type="match status" value="1"/>
</dbReference>
<proteinExistence type="inferred from homology"/>
<dbReference type="Gene3D" id="3.30.300.30">
    <property type="match status" value="1"/>
</dbReference>
<dbReference type="NCBIfam" id="TIGR00206">
    <property type="entry name" value="fliF"/>
    <property type="match status" value="1"/>
</dbReference>
<evidence type="ECO:0000256" key="8">
    <source>
        <dbReference type="ARBA" id="ARBA00023143"/>
    </source>
</evidence>
<comment type="similarity">
    <text evidence="3 9">Belongs to the FliF family.</text>
</comment>
<feature type="domain" description="Flagellar M-ring C-terminal" evidence="13">
    <location>
        <begin position="255"/>
        <end position="400"/>
    </location>
</feature>
<keyword evidence="6 11" id="KW-1133">Transmembrane helix</keyword>
<feature type="transmembrane region" description="Helical" evidence="11">
    <location>
        <begin position="427"/>
        <end position="448"/>
    </location>
</feature>
<dbReference type="GO" id="GO:0071973">
    <property type="term" value="P:bacterial-type flagellum-dependent cell motility"/>
    <property type="evidence" value="ECO:0007669"/>
    <property type="project" value="InterPro"/>
</dbReference>
<evidence type="ECO:0000256" key="2">
    <source>
        <dbReference type="ARBA" id="ARBA00004651"/>
    </source>
</evidence>
<evidence type="ECO:0000313" key="15">
    <source>
        <dbReference type="Proteomes" id="UP000092714"/>
    </source>
</evidence>
<dbReference type="GO" id="GO:0009431">
    <property type="term" value="C:bacterial-type flagellum basal body, MS ring"/>
    <property type="evidence" value="ECO:0007669"/>
    <property type="project" value="InterPro"/>
</dbReference>